<dbReference type="Proteomes" id="UP000441717">
    <property type="component" value="Unassembled WGS sequence"/>
</dbReference>
<feature type="compositionally biased region" description="Gly residues" evidence="9">
    <location>
        <begin position="143"/>
        <end position="152"/>
    </location>
</feature>
<keyword evidence="8 10" id="KW-0472">Membrane</keyword>
<dbReference type="PROSITE" id="PS50109">
    <property type="entry name" value="HIS_KIN"/>
    <property type="match status" value="1"/>
</dbReference>
<dbReference type="PANTHER" id="PTHR43711:SF1">
    <property type="entry name" value="HISTIDINE KINASE 1"/>
    <property type="match status" value="1"/>
</dbReference>
<gene>
    <name evidence="13" type="ORF">GFC01_02770</name>
</gene>
<feature type="region of interest" description="Disordered" evidence="9">
    <location>
        <begin position="100"/>
        <end position="186"/>
    </location>
</feature>
<evidence type="ECO:0000256" key="5">
    <source>
        <dbReference type="ARBA" id="ARBA00022679"/>
    </source>
</evidence>
<evidence type="ECO:0000256" key="1">
    <source>
        <dbReference type="ARBA" id="ARBA00000085"/>
    </source>
</evidence>
<protein>
    <recommendedName>
        <fullName evidence="3">histidine kinase</fullName>
        <ecNumber evidence="3">2.7.13.3</ecNumber>
    </recommendedName>
</protein>
<name>A0A6N7IMK1_9FIRM</name>
<dbReference type="RefSeq" id="WP_152945131.1">
    <property type="nucleotide sequence ID" value="NZ_WHYR01000005.1"/>
</dbReference>
<dbReference type="SMART" id="SM00387">
    <property type="entry name" value="HATPase_c"/>
    <property type="match status" value="1"/>
</dbReference>
<reference evidence="13 14" key="1">
    <citation type="submission" date="2019-10" db="EMBL/GenBank/DDBJ databases">
        <title>Comparative genomics of sulfur disproportionating microorganisms.</title>
        <authorList>
            <person name="Ward L.M."/>
            <person name="Bertran E."/>
            <person name="Johnston D."/>
        </authorList>
    </citation>
    <scope>NUCLEOTIDE SEQUENCE [LARGE SCALE GENOMIC DNA]</scope>
    <source>
        <strain evidence="13 14">DSM 14055</strain>
    </source>
</reference>
<dbReference type="Gene3D" id="3.30.565.10">
    <property type="entry name" value="Histidine kinase-like ATPase, C-terminal domain"/>
    <property type="match status" value="1"/>
</dbReference>
<dbReference type="Gene3D" id="6.10.340.10">
    <property type="match status" value="1"/>
</dbReference>
<dbReference type="OrthoDB" id="112712at2"/>
<dbReference type="SMART" id="SM00304">
    <property type="entry name" value="HAMP"/>
    <property type="match status" value="1"/>
</dbReference>
<comment type="caution">
    <text evidence="13">The sequence shown here is derived from an EMBL/GenBank/DDBJ whole genome shotgun (WGS) entry which is preliminary data.</text>
</comment>
<evidence type="ECO:0000256" key="4">
    <source>
        <dbReference type="ARBA" id="ARBA00022553"/>
    </source>
</evidence>
<dbReference type="Pfam" id="PF00512">
    <property type="entry name" value="HisKA"/>
    <property type="match status" value="1"/>
</dbReference>
<keyword evidence="7" id="KW-0902">Two-component regulatory system</keyword>
<keyword evidence="10" id="KW-1133">Transmembrane helix</keyword>
<dbReference type="SUPFAM" id="SSF47384">
    <property type="entry name" value="Homodimeric domain of signal transducing histidine kinase"/>
    <property type="match status" value="1"/>
</dbReference>
<dbReference type="InterPro" id="IPR050736">
    <property type="entry name" value="Sensor_HK_Regulatory"/>
</dbReference>
<proteinExistence type="predicted"/>
<comment type="subcellular location">
    <subcellularLocation>
        <location evidence="2">Membrane</location>
    </subcellularLocation>
</comment>
<sequence length="567" mass="61024">MKPTGIMGKLWLAMLLLVVLVLGLSALLQAGVLEKVYYRQQASRLLEEGERLAGMLVEQGDPYLVARQVDLLARLMNASVMVVDSRGLVEHWQATGMMGHGMMQPMGGPGKGLQRYGPGGNRGGGPAQSGTGGSQDGLPSQPGSGGGRGGGPPWQQRQSTQPRPENGVERPINPLPQVSRGAVPGDLVPFNQEQISRVLAGQQVVSREHNSFFNTDVIVAGLPLQKEGQVLGALFIHAPVAPMAANLKAMQNASIYALMLGVLAATLLSLVFSRTLTRPLVQMNKVARAMAAGDFSCQLAVRSRDEMGVLAESLNTLSRELQEKIAALQKLDATRKEFVANVSHELRTPLTVMQGYTEALLDGLARDESQRREYLKNILEEILRLRRLVNDLLDLRRMEAGRITLNRRMVDMELLVNQVVERFAGMAAEKGVELNTRIAPGVPPVAGDGDRLAQVLINLVDNGLKVTPGGGRVEVELRAVPDGVAVTVTDTGPGIPPGELPLIWERFYKGDPARQRREGGSGLGLAIARQIVELHGGRITVHSEPGKGAAFTIFLKKGSDPQEKSVS</sequence>
<dbReference type="InterPro" id="IPR005467">
    <property type="entry name" value="His_kinase_dom"/>
</dbReference>
<evidence type="ECO:0000313" key="14">
    <source>
        <dbReference type="Proteomes" id="UP000441717"/>
    </source>
</evidence>
<dbReference type="SUPFAM" id="SSF55874">
    <property type="entry name" value="ATPase domain of HSP90 chaperone/DNA topoisomerase II/histidine kinase"/>
    <property type="match status" value="1"/>
</dbReference>
<comment type="catalytic activity">
    <reaction evidence="1">
        <text>ATP + protein L-histidine = ADP + protein N-phospho-L-histidine.</text>
        <dbReference type="EC" id="2.7.13.3"/>
    </reaction>
</comment>
<evidence type="ECO:0000256" key="10">
    <source>
        <dbReference type="SAM" id="Phobius"/>
    </source>
</evidence>
<keyword evidence="5" id="KW-0808">Transferase</keyword>
<dbReference type="PROSITE" id="PS50885">
    <property type="entry name" value="HAMP"/>
    <property type="match status" value="1"/>
</dbReference>
<dbReference type="InterPro" id="IPR036890">
    <property type="entry name" value="HATPase_C_sf"/>
</dbReference>
<dbReference type="CDD" id="cd06225">
    <property type="entry name" value="HAMP"/>
    <property type="match status" value="1"/>
</dbReference>
<dbReference type="Pfam" id="PF00672">
    <property type="entry name" value="HAMP"/>
    <property type="match status" value="1"/>
</dbReference>
<evidence type="ECO:0000256" key="7">
    <source>
        <dbReference type="ARBA" id="ARBA00023012"/>
    </source>
</evidence>
<feature type="domain" description="Histidine kinase" evidence="11">
    <location>
        <begin position="341"/>
        <end position="559"/>
    </location>
</feature>
<keyword evidence="14" id="KW-1185">Reference proteome</keyword>
<evidence type="ECO:0000256" key="9">
    <source>
        <dbReference type="SAM" id="MobiDB-lite"/>
    </source>
</evidence>
<accession>A0A6N7IMK1</accession>
<dbReference type="GO" id="GO:0000155">
    <property type="term" value="F:phosphorelay sensor kinase activity"/>
    <property type="evidence" value="ECO:0007669"/>
    <property type="project" value="InterPro"/>
</dbReference>
<dbReference type="AlphaFoldDB" id="A0A6N7IMK1"/>
<dbReference type="FunFam" id="3.30.565.10:FF:000006">
    <property type="entry name" value="Sensor histidine kinase WalK"/>
    <property type="match status" value="1"/>
</dbReference>
<evidence type="ECO:0000256" key="3">
    <source>
        <dbReference type="ARBA" id="ARBA00012438"/>
    </source>
</evidence>
<dbReference type="PANTHER" id="PTHR43711">
    <property type="entry name" value="TWO-COMPONENT HISTIDINE KINASE"/>
    <property type="match status" value="1"/>
</dbReference>
<keyword evidence="4" id="KW-0597">Phosphoprotein</keyword>
<dbReference type="SMART" id="SM00388">
    <property type="entry name" value="HisKA"/>
    <property type="match status" value="1"/>
</dbReference>
<feature type="compositionally biased region" description="Gly residues" evidence="9">
    <location>
        <begin position="107"/>
        <end position="135"/>
    </location>
</feature>
<evidence type="ECO:0000259" key="11">
    <source>
        <dbReference type="PROSITE" id="PS50109"/>
    </source>
</evidence>
<evidence type="ECO:0000259" key="12">
    <source>
        <dbReference type="PROSITE" id="PS50885"/>
    </source>
</evidence>
<dbReference type="EMBL" id="WHYR01000005">
    <property type="protein sequence ID" value="MQL51202.1"/>
    <property type="molecule type" value="Genomic_DNA"/>
</dbReference>
<dbReference type="InterPro" id="IPR003660">
    <property type="entry name" value="HAMP_dom"/>
</dbReference>
<dbReference type="InterPro" id="IPR004358">
    <property type="entry name" value="Sig_transdc_His_kin-like_C"/>
</dbReference>
<dbReference type="CDD" id="cd00075">
    <property type="entry name" value="HATPase"/>
    <property type="match status" value="1"/>
</dbReference>
<dbReference type="InterPro" id="IPR036097">
    <property type="entry name" value="HisK_dim/P_sf"/>
</dbReference>
<dbReference type="SUPFAM" id="SSF158472">
    <property type="entry name" value="HAMP domain-like"/>
    <property type="match status" value="1"/>
</dbReference>
<organism evidence="13 14">
    <name type="scientific">Desulfofundulus thermobenzoicus</name>
    <dbReference type="NCBI Taxonomy" id="29376"/>
    <lineage>
        <taxon>Bacteria</taxon>
        <taxon>Bacillati</taxon>
        <taxon>Bacillota</taxon>
        <taxon>Clostridia</taxon>
        <taxon>Eubacteriales</taxon>
        <taxon>Peptococcaceae</taxon>
        <taxon>Desulfofundulus</taxon>
    </lineage>
</organism>
<feature type="domain" description="HAMP" evidence="12">
    <location>
        <begin position="274"/>
        <end position="326"/>
    </location>
</feature>
<dbReference type="Pfam" id="PF02518">
    <property type="entry name" value="HATPase_c"/>
    <property type="match status" value="1"/>
</dbReference>
<dbReference type="EC" id="2.7.13.3" evidence="3"/>
<keyword evidence="6" id="KW-0418">Kinase</keyword>
<feature type="transmembrane region" description="Helical" evidence="10">
    <location>
        <begin position="253"/>
        <end position="273"/>
    </location>
</feature>
<evidence type="ECO:0000313" key="13">
    <source>
        <dbReference type="EMBL" id="MQL51202.1"/>
    </source>
</evidence>
<keyword evidence="10" id="KW-0812">Transmembrane</keyword>
<dbReference type="GO" id="GO:0016020">
    <property type="term" value="C:membrane"/>
    <property type="evidence" value="ECO:0007669"/>
    <property type="project" value="UniProtKB-SubCell"/>
</dbReference>
<evidence type="ECO:0000256" key="8">
    <source>
        <dbReference type="ARBA" id="ARBA00023136"/>
    </source>
</evidence>
<dbReference type="InterPro" id="IPR003594">
    <property type="entry name" value="HATPase_dom"/>
</dbReference>
<dbReference type="Gene3D" id="1.10.287.130">
    <property type="match status" value="1"/>
</dbReference>
<evidence type="ECO:0000256" key="6">
    <source>
        <dbReference type="ARBA" id="ARBA00022777"/>
    </source>
</evidence>
<evidence type="ECO:0000256" key="2">
    <source>
        <dbReference type="ARBA" id="ARBA00004370"/>
    </source>
</evidence>
<dbReference type="PRINTS" id="PR00344">
    <property type="entry name" value="BCTRLSENSOR"/>
</dbReference>
<dbReference type="CDD" id="cd00082">
    <property type="entry name" value="HisKA"/>
    <property type="match status" value="1"/>
</dbReference>
<dbReference type="InterPro" id="IPR003661">
    <property type="entry name" value="HisK_dim/P_dom"/>
</dbReference>
<dbReference type="FunFam" id="1.10.287.130:FF:000001">
    <property type="entry name" value="Two-component sensor histidine kinase"/>
    <property type="match status" value="1"/>
</dbReference>